<organism evidence="1 2">
    <name type="scientific">Desulfonema magnum</name>
    <dbReference type="NCBI Taxonomy" id="45655"/>
    <lineage>
        <taxon>Bacteria</taxon>
        <taxon>Pseudomonadati</taxon>
        <taxon>Thermodesulfobacteriota</taxon>
        <taxon>Desulfobacteria</taxon>
        <taxon>Desulfobacterales</taxon>
        <taxon>Desulfococcaceae</taxon>
        <taxon>Desulfonema</taxon>
    </lineage>
</organism>
<protein>
    <submittedName>
        <fullName evidence="1">Uncharacterized protein</fullName>
    </submittedName>
</protein>
<name>A0A975GR22_9BACT</name>
<dbReference type="Proteomes" id="UP000663722">
    <property type="component" value="Chromosome"/>
</dbReference>
<accession>A0A975GR22</accession>
<dbReference type="AlphaFoldDB" id="A0A975GR22"/>
<sequence>MLSCSRALRHSRYVKELQDSHNSNISVIYFMNFLQYNK</sequence>
<proteinExistence type="predicted"/>
<dbReference type="KEGG" id="dmm:dnm_056340"/>
<gene>
    <name evidence="1" type="ORF">dnm_056340</name>
</gene>
<evidence type="ECO:0000313" key="2">
    <source>
        <dbReference type="Proteomes" id="UP000663722"/>
    </source>
</evidence>
<dbReference type="EMBL" id="CP061800">
    <property type="protein sequence ID" value="QTA89578.1"/>
    <property type="molecule type" value="Genomic_DNA"/>
</dbReference>
<keyword evidence="2" id="KW-1185">Reference proteome</keyword>
<evidence type="ECO:0000313" key="1">
    <source>
        <dbReference type="EMBL" id="QTA89578.1"/>
    </source>
</evidence>
<reference evidence="1" key="1">
    <citation type="journal article" date="2021" name="Microb. Physiol.">
        <title>Proteogenomic Insights into the Physiology of Marine, Sulfate-Reducing, Filamentous Desulfonema limicola and Desulfonema magnum.</title>
        <authorList>
            <person name="Schnaars V."/>
            <person name="Wohlbrand L."/>
            <person name="Scheve S."/>
            <person name="Hinrichs C."/>
            <person name="Reinhardt R."/>
            <person name="Rabus R."/>
        </authorList>
    </citation>
    <scope>NUCLEOTIDE SEQUENCE</scope>
    <source>
        <strain evidence="1">4be13</strain>
    </source>
</reference>